<protein>
    <submittedName>
        <fullName evidence="1">Uncharacterized protein</fullName>
    </submittedName>
</protein>
<name>A0ACC1B5H8_9ROSI</name>
<reference evidence="2" key="1">
    <citation type="journal article" date="2023" name="G3 (Bethesda)">
        <title>Genome assembly and association tests identify interacting loci associated with vigor, precocity, and sex in interspecific pistachio rootstocks.</title>
        <authorList>
            <person name="Palmer W."/>
            <person name="Jacygrad E."/>
            <person name="Sagayaradj S."/>
            <person name="Cavanaugh K."/>
            <person name="Han R."/>
            <person name="Bertier L."/>
            <person name="Beede B."/>
            <person name="Kafkas S."/>
            <person name="Golino D."/>
            <person name="Preece J."/>
            <person name="Michelmore R."/>
        </authorList>
    </citation>
    <scope>NUCLEOTIDE SEQUENCE [LARGE SCALE GENOMIC DNA]</scope>
</reference>
<accession>A0ACC1B5H8</accession>
<evidence type="ECO:0000313" key="2">
    <source>
        <dbReference type="Proteomes" id="UP001164250"/>
    </source>
</evidence>
<proteinExistence type="predicted"/>
<evidence type="ECO:0000313" key="1">
    <source>
        <dbReference type="EMBL" id="KAJ0094196.1"/>
    </source>
</evidence>
<gene>
    <name evidence="1" type="ORF">Patl1_15486</name>
</gene>
<comment type="caution">
    <text evidence="1">The sequence shown here is derived from an EMBL/GenBank/DDBJ whole genome shotgun (WGS) entry which is preliminary data.</text>
</comment>
<keyword evidence="2" id="KW-1185">Reference proteome</keyword>
<organism evidence="1 2">
    <name type="scientific">Pistacia atlantica</name>
    <dbReference type="NCBI Taxonomy" id="434234"/>
    <lineage>
        <taxon>Eukaryota</taxon>
        <taxon>Viridiplantae</taxon>
        <taxon>Streptophyta</taxon>
        <taxon>Embryophyta</taxon>
        <taxon>Tracheophyta</taxon>
        <taxon>Spermatophyta</taxon>
        <taxon>Magnoliopsida</taxon>
        <taxon>eudicotyledons</taxon>
        <taxon>Gunneridae</taxon>
        <taxon>Pentapetalae</taxon>
        <taxon>rosids</taxon>
        <taxon>malvids</taxon>
        <taxon>Sapindales</taxon>
        <taxon>Anacardiaceae</taxon>
        <taxon>Pistacia</taxon>
    </lineage>
</organism>
<sequence length="54" mass="6016">MGTRILRASNRQHAHIGEVIVAVRKELTAPNMPLQIAVVIRVVILRIYGDVTIL</sequence>
<dbReference type="EMBL" id="CM047902">
    <property type="protein sequence ID" value="KAJ0094196.1"/>
    <property type="molecule type" value="Genomic_DNA"/>
</dbReference>
<dbReference type="Proteomes" id="UP001164250">
    <property type="component" value="Chromosome 6"/>
</dbReference>